<dbReference type="Pfam" id="PF09911">
    <property type="entry name" value="DUF2140"/>
    <property type="match status" value="1"/>
</dbReference>
<sequence>MKQKLSGKNLWKWAFILLLSFNIALTAVIASRILTPQKTQQVITSQNENSIEVGTVTLTRENLNQTLASYLESYQTDKMTYQLTATSTELIFQGTYNLLGYDIPLYLYMEPSVLKSGAIKLEVTSVSVGSLGLPKSQVLQYIASSYDLPDIVSLDSKKATIELNIQDLEQSSGIYFKANQIDLKDNLIKFIIYKKK</sequence>
<evidence type="ECO:0000313" key="2">
    <source>
        <dbReference type="Proteomes" id="UP000697472"/>
    </source>
</evidence>
<organism evidence="1 2">
    <name type="scientific">Streptococcus loxodontisalivarius</name>
    <dbReference type="NCBI Taxonomy" id="1349415"/>
    <lineage>
        <taxon>Bacteria</taxon>
        <taxon>Bacillati</taxon>
        <taxon>Bacillota</taxon>
        <taxon>Bacilli</taxon>
        <taxon>Lactobacillales</taxon>
        <taxon>Streptococcaceae</taxon>
        <taxon>Streptococcus</taxon>
    </lineage>
</organism>
<keyword evidence="2" id="KW-1185">Reference proteome</keyword>
<reference evidence="1 2" key="1">
    <citation type="submission" date="2021-01" db="EMBL/GenBank/DDBJ databases">
        <title>Genomic Encyclopedia of Type Strains, Phase IV (KMG-IV): sequencing the most valuable type-strain genomes for metagenomic binning, comparative biology and taxonomic classification.</title>
        <authorList>
            <person name="Goeker M."/>
        </authorList>
    </citation>
    <scope>NUCLEOTIDE SEQUENCE [LARGE SCALE GENOMIC DNA]</scope>
    <source>
        <strain evidence="1 2">DSM 27382</strain>
    </source>
</reference>
<dbReference type="Proteomes" id="UP000697472">
    <property type="component" value="Unassembled WGS sequence"/>
</dbReference>
<name>A0ABS2PUJ5_9STRE</name>
<evidence type="ECO:0000313" key="1">
    <source>
        <dbReference type="EMBL" id="MBM7643185.1"/>
    </source>
</evidence>
<protein>
    <submittedName>
        <fullName evidence="1">Uncharacterized protein YpmS</fullName>
    </submittedName>
</protein>
<comment type="caution">
    <text evidence="1">The sequence shown here is derived from an EMBL/GenBank/DDBJ whole genome shotgun (WGS) entry which is preliminary data.</text>
</comment>
<dbReference type="RefSeq" id="WP_205010053.1">
    <property type="nucleotide sequence ID" value="NZ_JAFBEH010000031.1"/>
</dbReference>
<accession>A0ABS2PUJ5</accession>
<dbReference type="EMBL" id="JAFBEH010000031">
    <property type="protein sequence ID" value="MBM7643185.1"/>
    <property type="molecule type" value="Genomic_DNA"/>
</dbReference>
<dbReference type="InterPro" id="IPR018672">
    <property type="entry name" value="DUF2140"/>
</dbReference>
<proteinExistence type="predicted"/>
<gene>
    <name evidence="1" type="ORF">JOC28_001486</name>
</gene>